<keyword evidence="4" id="KW-0411">Iron-sulfur</keyword>
<evidence type="ECO:0000256" key="3">
    <source>
        <dbReference type="ARBA" id="ARBA00023004"/>
    </source>
</evidence>
<dbReference type="Proteomes" id="UP001589738">
    <property type="component" value="Unassembled WGS sequence"/>
</dbReference>
<dbReference type="PROSITE" id="PS51257">
    <property type="entry name" value="PROKAR_LIPOPROTEIN"/>
    <property type="match status" value="1"/>
</dbReference>
<keyword evidence="3" id="KW-0408">Iron</keyword>
<keyword evidence="1" id="KW-0001">2Fe-2S</keyword>
<sequence length="118" mass="13102">MLNRRDFISKSLKGTTSLIVISIVPLGLSACSNKELSLDTDSMVNLGPLTELNKGLFPKKVPYKVNIKDAWTEQKMEGFVYINKYSEDNNLLILSPICTHLGCVVGDADENLQKEHSC</sequence>
<evidence type="ECO:0000256" key="2">
    <source>
        <dbReference type="ARBA" id="ARBA00022723"/>
    </source>
</evidence>
<evidence type="ECO:0000256" key="4">
    <source>
        <dbReference type="ARBA" id="ARBA00023014"/>
    </source>
</evidence>
<comment type="caution">
    <text evidence="6">The sequence shown here is derived from an EMBL/GenBank/DDBJ whole genome shotgun (WGS) entry which is preliminary data.</text>
</comment>
<dbReference type="PROSITE" id="PS51296">
    <property type="entry name" value="RIESKE"/>
    <property type="match status" value="1"/>
</dbReference>
<dbReference type="InterPro" id="IPR036922">
    <property type="entry name" value="Rieske_2Fe-2S_sf"/>
</dbReference>
<evidence type="ECO:0000259" key="5">
    <source>
        <dbReference type="PROSITE" id="PS51296"/>
    </source>
</evidence>
<dbReference type="EMBL" id="JBHLUU010000095">
    <property type="protein sequence ID" value="MFC0476207.1"/>
    <property type="molecule type" value="Genomic_DNA"/>
</dbReference>
<name>A0ABV6KT87_9BACI</name>
<evidence type="ECO:0000313" key="6">
    <source>
        <dbReference type="EMBL" id="MFC0476207.1"/>
    </source>
</evidence>
<dbReference type="InterPro" id="IPR017941">
    <property type="entry name" value="Rieske_2Fe-2S"/>
</dbReference>
<dbReference type="SUPFAM" id="SSF50022">
    <property type="entry name" value="ISP domain"/>
    <property type="match status" value="1"/>
</dbReference>
<reference evidence="6 7" key="1">
    <citation type="submission" date="2024-09" db="EMBL/GenBank/DDBJ databases">
        <authorList>
            <person name="Sun Q."/>
            <person name="Mori K."/>
        </authorList>
    </citation>
    <scope>NUCLEOTIDE SEQUENCE [LARGE SCALE GENOMIC DNA]</scope>
    <source>
        <strain evidence="6 7">CGMCC 1.9126</strain>
    </source>
</reference>
<dbReference type="RefSeq" id="WP_377058356.1">
    <property type="nucleotide sequence ID" value="NZ_JBHLUU010000095.1"/>
</dbReference>
<dbReference type="Gene3D" id="2.102.10.10">
    <property type="entry name" value="Rieske [2Fe-2S] iron-sulphur domain"/>
    <property type="match status" value="1"/>
</dbReference>
<evidence type="ECO:0000256" key="1">
    <source>
        <dbReference type="ARBA" id="ARBA00022714"/>
    </source>
</evidence>
<accession>A0ABV6KT87</accession>
<keyword evidence="7" id="KW-1185">Reference proteome</keyword>
<evidence type="ECO:0000313" key="7">
    <source>
        <dbReference type="Proteomes" id="UP001589738"/>
    </source>
</evidence>
<protein>
    <recommendedName>
        <fullName evidence="5">Rieske domain-containing protein</fullName>
    </recommendedName>
</protein>
<gene>
    <name evidence="6" type="ORF">ACFFHF_13290</name>
</gene>
<feature type="domain" description="Rieske" evidence="5">
    <location>
        <begin position="62"/>
        <end position="118"/>
    </location>
</feature>
<organism evidence="6 7">
    <name type="scientific">Robertmurraya beringensis</name>
    <dbReference type="NCBI Taxonomy" id="641660"/>
    <lineage>
        <taxon>Bacteria</taxon>
        <taxon>Bacillati</taxon>
        <taxon>Bacillota</taxon>
        <taxon>Bacilli</taxon>
        <taxon>Bacillales</taxon>
        <taxon>Bacillaceae</taxon>
        <taxon>Robertmurraya</taxon>
    </lineage>
</organism>
<keyword evidence="2" id="KW-0479">Metal-binding</keyword>
<proteinExistence type="predicted"/>